<evidence type="ECO:0000256" key="1">
    <source>
        <dbReference type="SAM" id="MobiDB-lite"/>
    </source>
</evidence>
<name>Q0D3B3_ORYSJ</name>
<dbReference type="Proteomes" id="UP000000763">
    <property type="component" value="Chromosome 7"/>
</dbReference>
<dbReference type="AlphaFoldDB" id="Q0D3B3"/>
<organism evidence="2 3">
    <name type="scientific">Oryza sativa subsp. japonica</name>
    <name type="common">Rice</name>
    <dbReference type="NCBI Taxonomy" id="39947"/>
    <lineage>
        <taxon>Eukaryota</taxon>
        <taxon>Viridiplantae</taxon>
        <taxon>Streptophyta</taxon>
        <taxon>Embryophyta</taxon>
        <taxon>Tracheophyta</taxon>
        <taxon>Spermatophyta</taxon>
        <taxon>Magnoliopsida</taxon>
        <taxon>Liliopsida</taxon>
        <taxon>Poales</taxon>
        <taxon>Poaceae</taxon>
        <taxon>BOP clade</taxon>
        <taxon>Oryzoideae</taxon>
        <taxon>Oryzeae</taxon>
        <taxon>Oryzinae</taxon>
        <taxon>Oryza</taxon>
        <taxon>Oryza sativa</taxon>
    </lineage>
</organism>
<proteinExistence type="predicted"/>
<dbReference type="PANTHER" id="PTHR37731:SF1">
    <property type="entry name" value="PEPTIDE TRANSPORTER FAMILY PROTEIN"/>
    <property type="match status" value="1"/>
</dbReference>
<feature type="region of interest" description="Disordered" evidence="1">
    <location>
        <begin position="19"/>
        <end position="88"/>
    </location>
</feature>
<dbReference type="EMBL" id="AP008213">
    <property type="protein sequence ID" value="BAF22660.2"/>
    <property type="molecule type" value="Genomic_DNA"/>
</dbReference>
<protein>
    <submittedName>
        <fullName evidence="2">Os07g0695700 protein</fullName>
    </submittedName>
</protein>
<evidence type="ECO:0000313" key="3">
    <source>
        <dbReference type="Proteomes" id="UP000000763"/>
    </source>
</evidence>
<dbReference type="PANTHER" id="PTHR37731">
    <property type="entry name" value="PEPTIDE TRANSPORTER FAMILY PROTEIN"/>
    <property type="match status" value="1"/>
</dbReference>
<feature type="compositionally biased region" description="Basic and acidic residues" evidence="1">
    <location>
        <begin position="24"/>
        <end position="46"/>
    </location>
</feature>
<sequence length="269" mass="29766">MDDRDLDSAALWAAVDSAAAAQASRRDHDRTHLRNLEDDEHRDRGGEVVQPARPFKVPRLLTTPPPPSPRPLQLQMAPRPHSSPNLTLTPDATRLVVVDTPPPTPTACFAAHDLFPAISVANFRKYQEAALSILDKSDYTSISGNPYIKKSGWRKISCFFNISFEIKDRSIEFDENRNVNRAEFLVRASMQLVAGFRMVGVHVIGVRKNLTNQTMMFPAQLKPELRTKPVSSSGWGQQASANAATARNIQRNILVGQILSVSSDPSDTT</sequence>
<dbReference type="KEGG" id="dosa:Os07g0695700"/>
<accession>Q0D3B3</accession>
<evidence type="ECO:0000313" key="2">
    <source>
        <dbReference type="EMBL" id="BAF22660.2"/>
    </source>
</evidence>
<reference evidence="3" key="2">
    <citation type="journal article" date="2008" name="Nucleic Acids Res.">
        <title>The rice annotation project database (RAP-DB): 2008 update.</title>
        <authorList>
            <consortium name="The rice annotation project (RAP)"/>
        </authorList>
    </citation>
    <scope>GENOME REANNOTATION</scope>
    <source>
        <strain evidence="3">cv. Nipponbare</strain>
    </source>
</reference>
<reference evidence="2 3" key="1">
    <citation type="journal article" date="2005" name="Nature">
        <title>The map-based sequence of the rice genome.</title>
        <authorList>
            <consortium name="International rice genome sequencing project (IRGSP)"/>
            <person name="Matsumoto T."/>
            <person name="Wu J."/>
            <person name="Kanamori H."/>
            <person name="Katayose Y."/>
            <person name="Fujisawa M."/>
            <person name="Namiki N."/>
            <person name="Mizuno H."/>
            <person name="Yamamoto K."/>
            <person name="Antonio B.A."/>
            <person name="Baba T."/>
            <person name="Sakata K."/>
            <person name="Nagamura Y."/>
            <person name="Aoki H."/>
            <person name="Arikawa K."/>
            <person name="Arita K."/>
            <person name="Bito T."/>
            <person name="Chiden Y."/>
            <person name="Fujitsuka N."/>
            <person name="Fukunaka R."/>
            <person name="Hamada M."/>
            <person name="Harada C."/>
            <person name="Hayashi A."/>
            <person name="Hijishita S."/>
            <person name="Honda M."/>
            <person name="Hosokawa S."/>
            <person name="Ichikawa Y."/>
            <person name="Idonuma A."/>
            <person name="Iijima M."/>
            <person name="Ikeda M."/>
            <person name="Ikeno M."/>
            <person name="Ito K."/>
            <person name="Ito S."/>
            <person name="Ito T."/>
            <person name="Ito Y."/>
            <person name="Ito Y."/>
            <person name="Iwabuchi A."/>
            <person name="Kamiya K."/>
            <person name="Karasawa W."/>
            <person name="Kurita K."/>
            <person name="Katagiri S."/>
            <person name="Kikuta A."/>
            <person name="Kobayashi H."/>
            <person name="Kobayashi N."/>
            <person name="Machita K."/>
            <person name="Maehara T."/>
            <person name="Masukawa M."/>
            <person name="Mizubayashi T."/>
            <person name="Mukai Y."/>
            <person name="Nagasaki H."/>
            <person name="Nagata Y."/>
            <person name="Naito S."/>
            <person name="Nakashima M."/>
            <person name="Nakama Y."/>
            <person name="Nakamichi Y."/>
            <person name="Nakamura M."/>
            <person name="Meguro A."/>
            <person name="Negishi M."/>
            <person name="Ohta I."/>
            <person name="Ohta T."/>
            <person name="Okamoto M."/>
            <person name="Ono N."/>
            <person name="Saji S."/>
            <person name="Sakaguchi M."/>
            <person name="Sakai K."/>
            <person name="Shibata M."/>
            <person name="Shimokawa T."/>
            <person name="Song J."/>
            <person name="Takazaki Y."/>
            <person name="Terasawa K."/>
            <person name="Tsugane M."/>
            <person name="Tsuji K."/>
            <person name="Ueda S."/>
            <person name="Waki K."/>
            <person name="Yamagata H."/>
            <person name="Yamamoto M."/>
            <person name="Yamamoto S."/>
            <person name="Yamane H."/>
            <person name="Yoshiki S."/>
            <person name="Yoshihara R."/>
            <person name="Yukawa K."/>
            <person name="Zhong H."/>
            <person name="Yano M."/>
            <person name="Yuan Q."/>
            <person name="Ouyang S."/>
            <person name="Liu J."/>
            <person name="Jones K.M."/>
            <person name="Gansberger K."/>
            <person name="Moffat K."/>
            <person name="Hill J."/>
            <person name="Bera J."/>
            <person name="Fadrosh D."/>
            <person name="Jin S."/>
            <person name="Johri S."/>
            <person name="Kim M."/>
            <person name="Overton L."/>
            <person name="Reardon M."/>
            <person name="Tsitrin T."/>
            <person name="Vuong H."/>
            <person name="Weaver B."/>
            <person name="Ciecko A."/>
            <person name="Tallon L."/>
            <person name="Jackson J."/>
            <person name="Pai G."/>
            <person name="Aken S.V."/>
            <person name="Utterback T."/>
            <person name="Reidmuller S."/>
            <person name="Feldblyum T."/>
            <person name="Hsiao J."/>
            <person name="Zismann V."/>
            <person name="Iobst S."/>
            <person name="de Vazeille A.R."/>
            <person name="Buell C.R."/>
            <person name="Ying K."/>
            <person name="Li Y."/>
            <person name="Lu T."/>
            <person name="Huang Y."/>
            <person name="Zhao Q."/>
            <person name="Feng Q."/>
            <person name="Zhang L."/>
            <person name="Zhu J."/>
            <person name="Weng Q."/>
            <person name="Mu J."/>
            <person name="Lu Y."/>
            <person name="Fan D."/>
            <person name="Liu Y."/>
            <person name="Guan J."/>
            <person name="Zhang Y."/>
            <person name="Yu S."/>
            <person name="Liu X."/>
            <person name="Zhang Y."/>
            <person name="Hong G."/>
            <person name="Han B."/>
            <person name="Choisne N."/>
            <person name="Demange N."/>
            <person name="Orjeda G."/>
            <person name="Samain S."/>
            <person name="Cattolico L."/>
            <person name="Pelletier E."/>
            <person name="Couloux A."/>
            <person name="Segurens B."/>
            <person name="Wincker P."/>
            <person name="D'Hont A."/>
            <person name="Scarpelli C."/>
            <person name="Weissenbach J."/>
            <person name="Salanoubat M."/>
            <person name="Quetier F."/>
            <person name="Yu Y."/>
            <person name="Kim H.R."/>
            <person name="Rambo T."/>
            <person name="Currie J."/>
            <person name="Collura K."/>
            <person name="Luo M."/>
            <person name="Yang T."/>
            <person name="Ammiraju J.S.S."/>
            <person name="Engler F."/>
            <person name="Soderlund C."/>
            <person name="Wing R.A."/>
            <person name="Palmer L.E."/>
            <person name="de la Bastide M."/>
            <person name="Spiegel L."/>
            <person name="Nascimento L."/>
            <person name="Zutavern T."/>
            <person name="O'Shaughnessy A."/>
            <person name="Dike S."/>
            <person name="Dedhia N."/>
            <person name="Preston R."/>
            <person name="Balija V."/>
            <person name="McCombie W.R."/>
            <person name="Chow T."/>
            <person name="Chen H."/>
            <person name="Chung M."/>
            <person name="Chen C."/>
            <person name="Shaw J."/>
            <person name="Wu H."/>
            <person name="Hsiao K."/>
            <person name="Chao Y."/>
            <person name="Chu M."/>
            <person name="Cheng C."/>
            <person name="Hour A."/>
            <person name="Lee P."/>
            <person name="Lin S."/>
            <person name="Lin Y."/>
            <person name="Liou J."/>
            <person name="Liu S."/>
            <person name="Hsing Y."/>
            <person name="Raghuvanshi S."/>
            <person name="Mohanty A."/>
            <person name="Bharti A.K."/>
            <person name="Gaur A."/>
            <person name="Gupta V."/>
            <person name="Kumar D."/>
            <person name="Ravi V."/>
            <person name="Vij S."/>
            <person name="Kapur A."/>
            <person name="Khurana P."/>
            <person name="Khurana P."/>
            <person name="Khurana J.P."/>
            <person name="Tyagi A.K."/>
            <person name="Gaikwad K."/>
            <person name="Singh A."/>
            <person name="Dalal V."/>
            <person name="Srivastava S."/>
            <person name="Dixit A."/>
            <person name="Pal A.K."/>
            <person name="Ghazi I.A."/>
            <person name="Yadav M."/>
            <person name="Pandit A."/>
            <person name="Bhargava A."/>
            <person name="Sureshbabu K."/>
            <person name="Batra K."/>
            <person name="Sharma T.R."/>
            <person name="Mohapatra T."/>
            <person name="Singh N.K."/>
            <person name="Messing J."/>
            <person name="Nelson A.B."/>
            <person name="Fuks G."/>
            <person name="Kavchok S."/>
            <person name="Keizer G."/>
            <person name="Linton E."/>
            <person name="Llaca V."/>
            <person name="Song R."/>
            <person name="Tanyolac B."/>
            <person name="Young S."/>
            <person name="Ho-Il K."/>
            <person name="Hahn J.H."/>
            <person name="Sangsakoo G."/>
            <person name="Vanavichit A."/>
            <person name="de Mattos Luiz.A.T."/>
            <person name="Zimmer P.D."/>
            <person name="Malone G."/>
            <person name="Dellagostin O."/>
            <person name="de Oliveira A.C."/>
            <person name="Bevan M."/>
            <person name="Bancroft I."/>
            <person name="Minx P."/>
            <person name="Cordum H."/>
            <person name="Wilson R."/>
            <person name="Cheng Z."/>
            <person name="Jin W."/>
            <person name="Jiang J."/>
            <person name="Leong S.A."/>
            <person name="Iwama H."/>
            <person name="Gojobori T."/>
            <person name="Itoh T."/>
            <person name="Niimura Y."/>
            <person name="Fujii Y."/>
            <person name="Habara T."/>
            <person name="Sakai H."/>
            <person name="Sato Y."/>
            <person name="Wilson G."/>
            <person name="Kumar K."/>
            <person name="McCouch S."/>
            <person name="Juretic N."/>
            <person name="Hoen D."/>
            <person name="Wright S."/>
            <person name="Bruskiewich R."/>
            <person name="Bureau T."/>
            <person name="Miyao A."/>
            <person name="Hirochika H."/>
            <person name="Nishikawa T."/>
            <person name="Kadowaki K."/>
            <person name="Sugiura M."/>
            <person name="Burr B."/>
            <person name="Sasaki T."/>
        </authorList>
    </citation>
    <scope>NUCLEOTIDE SEQUENCE [LARGE SCALE GENOMIC DNA]</scope>
    <source>
        <strain evidence="3">cv. Nipponbare</strain>
    </source>
</reference>
<gene>
    <name evidence="2" type="ordered locus">Os07g0695700</name>
</gene>